<organism evidence="1 2">
    <name type="scientific">Saccharopolyspora oryzae</name>
    <dbReference type="NCBI Taxonomy" id="2997343"/>
    <lineage>
        <taxon>Bacteria</taxon>
        <taxon>Bacillati</taxon>
        <taxon>Actinomycetota</taxon>
        <taxon>Actinomycetes</taxon>
        <taxon>Pseudonocardiales</taxon>
        <taxon>Pseudonocardiaceae</taxon>
        <taxon>Saccharopolyspora</taxon>
    </lineage>
</organism>
<protein>
    <submittedName>
        <fullName evidence="1">Uncharacterized protein</fullName>
    </submittedName>
</protein>
<name>A0ABT4V2G6_9PSEU</name>
<gene>
    <name evidence="1" type="ORF">OU415_22125</name>
</gene>
<sequence>MDVFVWGAADTERAVRVLQAVRGFEALDGPVGSADLLGVRDGVLVELRHCDPGGLQVRFVDGTSPGRAAVVARSFLWMITRRGGVDEAMLVGPGAHGLRFRSGRIHRLEPLDSETVQDD</sequence>
<accession>A0ABT4V2G6</accession>
<comment type="caution">
    <text evidence="1">The sequence shown here is derived from an EMBL/GenBank/DDBJ whole genome shotgun (WGS) entry which is preliminary data.</text>
</comment>
<dbReference type="Proteomes" id="UP001210380">
    <property type="component" value="Unassembled WGS sequence"/>
</dbReference>
<evidence type="ECO:0000313" key="1">
    <source>
        <dbReference type="EMBL" id="MDA3628148.1"/>
    </source>
</evidence>
<keyword evidence="2" id="KW-1185">Reference proteome</keyword>
<dbReference type="EMBL" id="JAQGLA010000039">
    <property type="protein sequence ID" value="MDA3628148.1"/>
    <property type="molecule type" value="Genomic_DNA"/>
</dbReference>
<evidence type="ECO:0000313" key="2">
    <source>
        <dbReference type="Proteomes" id="UP001210380"/>
    </source>
</evidence>
<reference evidence="1 2" key="1">
    <citation type="submission" date="2022-11" db="EMBL/GenBank/DDBJ databases">
        <title>Draft genome sequence of Saccharopolyspora sp. WRP15-2 isolated from rhizosphere soils of wild rice in Thailand.</title>
        <authorList>
            <person name="Duangmal K."/>
            <person name="Kammanee S."/>
            <person name="Muangham S."/>
        </authorList>
    </citation>
    <scope>NUCLEOTIDE SEQUENCE [LARGE SCALE GENOMIC DNA]</scope>
    <source>
        <strain evidence="1 2">WRP15-2</strain>
    </source>
</reference>
<proteinExistence type="predicted"/>
<dbReference type="RefSeq" id="WP_270950895.1">
    <property type="nucleotide sequence ID" value="NZ_JAQGLA010000039.1"/>
</dbReference>